<dbReference type="NCBIfam" id="TIGR02914">
    <property type="entry name" value="EpsI_fam"/>
    <property type="match status" value="1"/>
</dbReference>
<feature type="transmembrane region" description="Helical" evidence="8">
    <location>
        <begin position="113"/>
        <end position="142"/>
    </location>
</feature>
<dbReference type="Proteomes" id="UP000198640">
    <property type="component" value="Unassembled WGS sequence"/>
</dbReference>
<feature type="transmembrane region" description="Helical" evidence="8">
    <location>
        <begin position="221"/>
        <end position="241"/>
    </location>
</feature>
<dbReference type="STRING" id="44576.SAMN05421881_10248"/>
<dbReference type="NCBIfam" id="TIGR03109">
    <property type="entry name" value="exosort_XrtA"/>
    <property type="match status" value="1"/>
</dbReference>
<evidence type="ECO:0000256" key="4">
    <source>
        <dbReference type="ARBA" id="ARBA00022692"/>
    </source>
</evidence>
<dbReference type="NCBIfam" id="TIGR02602">
    <property type="entry name" value="8TM_EpsH"/>
    <property type="match status" value="1"/>
</dbReference>
<keyword evidence="7 8" id="KW-0472">Membrane</keyword>
<name>A0A1H3I460_9PROT</name>
<comment type="subcellular location">
    <subcellularLocation>
        <location evidence="1">Cell membrane</location>
        <topology evidence="1">Multi-pass membrane protein</topology>
    </subcellularLocation>
</comment>
<feature type="transmembrane region" description="Helical" evidence="8">
    <location>
        <begin position="87"/>
        <end position="107"/>
    </location>
</feature>
<evidence type="ECO:0000259" key="9">
    <source>
        <dbReference type="Pfam" id="PF11984"/>
    </source>
</evidence>
<evidence type="ECO:0000256" key="6">
    <source>
        <dbReference type="ARBA" id="ARBA00022989"/>
    </source>
</evidence>
<dbReference type="NCBIfam" id="TIGR04178">
    <property type="entry name" value="exo_archaeo"/>
    <property type="match status" value="1"/>
</dbReference>
<accession>A0A1H3I460</accession>
<keyword evidence="6 8" id="KW-1133">Transmembrane helix</keyword>
<keyword evidence="2" id="KW-1003">Cell membrane</keyword>
<dbReference type="Pfam" id="PF11984">
    <property type="entry name" value="DUF3485"/>
    <property type="match status" value="1"/>
</dbReference>
<organism evidence="10 11">
    <name type="scientific">Nitrosomonas halophila</name>
    <dbReference type="NCBI Taxonomy" id="44576"/>
    <lineage>
        <taxon>Bacteria</taxon>
        <taxon>Pseudomonadati</taxon>
        <taxon>Pseudomonadota</taxon>
        <taxon>Betaproteobacteria</taxon>
        <taxon>Nitrosomonadales</taxon>
        <taxon>Nitrosomonadaceae</taxon>
        <taxon>Nitrosomonas</taxon>
    </lineage>
</organism>
<dbReference type="InterPro" id="IPR017540">
    <property type="entry name" value="Exosortase-1"/>
</dbReference>
<feature type="transmembrane region" description="Helical" evidence="8">
    <location>
        <begin position="309"/>
        <end position="329"/>
    </location>
</feature>
<keyword evidence="3" id="KW-0645">Protease</keyword>
<feature type="transmembrane region" description="Helical" evidence="8">
    <location>
        <begin position="195"/>
        <end position="214"/>
    </location>
</feature>
<gene>
    <name evidence="10" type="ORF">SAMN05421881_10248</name>
</gene>
<dbReference type="Pfam" id="PF09721">
    <property type="entry name" value="Exosortase_EpsH"/>
    <property type="match status" value="1"/>
</dbReference>
<evidence type="ECO:0000256" key="3">
    <source>
        <dbReference type="ARBA" id="ARBA00022670"/>
    </source>
</evidence>
<proteinExistence type="predicted"/>
<dbReference type="GO" id="GO:0008233">
    <property type="term" value="F:peptidase activity"/>
    <property type="evidence" value="ECO:0007669"/>
    <property type="project" value="UniProtKB-KW"/>
</dbReference>
<dbReference type="InterPro" id="IPR026392">
    <property type="entry name" value="Exo/Archaeosortase_dom"/>
</dbReference>
<dbReference type="AlphaFoldDB" id="A0A1H3I460"/>
<dbReference type="GO" id="GO:0005886">
    <property type="term" value="C:plasma membrane"/>
    <property type="evidence" value="ECO:0007669"/>
    <property type="project" value="UniProtKB-SubCell"/>
</dbReference>
<keyword evidence="11" id="KW-1185">Reference proteome</keyword>
<reference evidence="10 11" key="1">
    <citation type="submission" date="2016-10" db="EMBL/GenBank/DDBJ databases">
        <authorList>
            <person name="de Groot N.N."/>
        </authorList>
    </citation>
    <scope>NUCLEOTIDE SEQUENCE [LARGE SCALE GENOMIC DNA]</scope>
    <source>
        <strain evidence="10 11">Nm1</strain>
    </source>
</reference>
<dbReference type="EMBL" id="FNOY01000024">
    <property type="protein sequence ID" value="SDY22477.1"/>
    <property type="molecule type" value="Genomic_DNA"/>
</dbReference>
<keyword evidence="5" id="KW-0378">Hydrolase</keyword>
<dbReference type="InterPro" id="IPR013426">
    <property type="entry name" value="EpsH-like"/>
</dbReference>
<keyword evidence="4 8" id="KW-0812">Transmembrane</keyword>
<evidence type="ECO:0000256" key="7">
    <source>
        <dbReference type="ARBA" id="ARBA00023136"/>
    </source>
</evidence>
<feature type="transmembrane region" description="Helical" evidence="8">
    <location>
        <begin position="261"/>
        <end position="281"/>
    </location>
</feature>
<protein>
    <submittedName>
        <fullName evidence="10">Exosortase A</fullName>
    </submittedName>
</protein>
<feature type="transmembrane region" description="Helical" evidence="8">
    <location>
        <begin position="44"/>
        <end position="66"/>
    </location>
</feature>
<dbReference type="InterPro" id="IPR014263">
    <property type="entry name" value="Methanolan_biosynth_EpsI"/>
</dbReference>
<sequence>MNIQISSQPATPNHTAMRRGAAVWITVLTIILVLWIYREVAGSIVATWLSSDTYAHGFLIVPFSLYMIWQRRHQLAAVDFRQDYWPVLLLAGLGFGWVLASIASVLVVQQYALVAMIALIVWAMLGRQLFTALIFPLAYLLFAVPFGEALIPPLIDFTADFTVGALQLTGIPVYREGNFFSIPSGNWSVVEACSGVRYLIASVTLGTLYAYLTYHSLTRRLVFIGLSIIVPIIANGLRAYMIVMIGHLSDMQLAVGVDHLIYGWIFFGLVMLLLFWIGAFWREDHLDTGPTQNPAPAARQAAAVSRQGTFGMAVLVVTVAAIWPGYVIYLDTQQSRHPVPAIHITDASGQWVQDVSPLSDWMPSYVGTPAHYVSHFRNDQQRVSLYITYYRNQQQGNELINSGHMLVADKLTGWRRLDDGSKAIPMPANNFSVNQSQLHGPSGRLLVWRWYWLIDRETTSPYLAKLWLAINQILGKGDDGAEIIVVTDYDSDSEEAAPVLHQFLSDMMPAISAGLHAARQADN</sequence>
<dbReference type="OrthoDB" id="9797363at2"/>
<feature type="transmembrane region" description="Helical" evidence="8">
    <location>
        <begin position="21"/>
        <end position="38"/>
    </location>
</feature>
<dbReference type="RefSeq" id="WP_090413832.1">
    <property type="nucleotide sequence ID" value="NZ_FNOY01000024.1"/>
</dbReference>
<evidence type="ECO:0000256" key="8">
    <source>
        <dbReference type="SAM" id="Phobius"/>
    </source>
</evidence>
<evidence type="ECO:0000313" key="11">
    <source>
        <dbReference type="Proteomes" id="UP000198640"/>
    </source>
</evidence>
<evidence type="ECO:0000313" key="10">
    <source>
        <dbReference type="EMBL" id="SDY22477.1"/>
    </source>
</evidence>
<dbReference type="InterPro" id="IPR019127">
    <property type="entry name" value="Exosortase"/>
</dbReference>
<evidence type="ECO:0000256" key="2">
    <source>
        <dbReference type="ARBA" id="ARBA00022475"/>
    </source>
</evidence>
<evidence type="ECO:0000256" key="1">
    <source>
        <dbReference type="ARBA" id="ARBA00004651"/>
    </source>
</evidence>
<dbReference type="GO" id="GO:0006508">
    <property type="term" value="P:proteolysis"/>
    <property type="evidence" value="ECO:0007669"/>
    <property type="project" value="UniProtKB-KW"/>
</dbReference>
<evidence type="ECO:0000256" key="5">
    <source>
        <dbReference type="ARBA" id="ARBA00022801"/>
    </source>
</evidence>
<feature type="domain" description="Methanolan biosynthesis EpsI" evidence="9">
    <location>
        <begin position="316"/>
        <end position="512"/>
    </location>
</feature>